<evidence type="ECO:0000313" key="7">
    <source>
        <dbReference type="EMBL" id="SEN29029.1"/>
    </source>
</evidence>
<feature type="region of interest" description="Disordered" evidence="4">
    <location>
        <begin position="1"/>
        <end position="26"/>
    </location>
</feature>
<feature type="domain" description="PAS" evidence="5">
    <location>
        <begin position="144"/>
        <end position="214"/>
    </location>
</feature>
<dbReference type="PANTHER" id="PTHR44757:SF2">
    <property type="entry name" value="BIOFILM ARCHITECTURE MAINTENANCE PROTEIN MBAA"/>
    <property type="match status" value="1"/>
</dbReference>
<accession>A0A1H8FBD8</accession>
<feature type="domain" description="PAC" evidence="6">
    <location>
        <begin position="218"/>
        <end position="267"/>
    </location>
</feature>
<dbReference type="Pfam" id="PF15915">
    <property type="entry name" value="BAT"/>
    <property type="match status" value="1"/>
</dbReference>
<dbReference type="CDD" id="cd00130">
    <property type="entry name" value="PAS"/>
    <property type="match status" value="5"/>
</dbReference>
<reference evidence="8" key="1">
    <citation type="submission" date="2016-10" db="EMBL/GenBank/DDBJ databases">
        <authorList>
            <person name="Varghese N."/>
            <person name="Submissions S."/>
        </authorList>
    </citation>
    <scope>NUCLEOTIDE SEQUENCE [LARGE SCALE GENOMIC DNA]</scope>
    <source>
        <strain evidence="8">IBRC-M 10043</strain>
    </source>
</reference>
<dbReference type="EMBL" id="FOCX01000002">
    <property type="protein sequence ID" value="SEN29029.1"/>
    <property type="molecule type" value="Genomic_DNA"/>
</dbReference>
<feature type="domain" description="PAS" evidence="5">
    <location>
        <begin position="24"/>
        <end position="94"/>
    </location>
</feature>
<dbReference type="InterPro" id="IPR013656">
    <property type="entry name" value="PAS_4"/>
</dbReference>
<evidence type="ECO:0000256" key="4">
    <source>
        <dbReference type="SAM" id="MobiDB-lite"/>
    </source>
</evidence>
<dbReference type="PROSITE" id="PS50113">
    <property type="entry name" value="PAC"/>
    <property type="match status" value="4"/>
</dbReference>
<evidence type="ECO:0000256" key="2">
    <source>
        <dbReference type="ARBA" id="ARBA00023163"/>
    </source>
</evidence>
<dbReference type="InterPro" id="IPR007050">
    <property type="entry name" value="HTH_bacterioopsin"/>
</dbReference>
<dbReference type="InterPro" id="IPR000014">
    <property type="entry name" value="PAS"/>
</dbReference>
<dbReference type="InterPro" id="IPR001610">
    <property type="entry name" value="PAC"/>
</dbReference>
<dbReference type="InterPro" id="IPR000700">
    <property type="entry name" value="PAS-assoc_C"/>
</dbReference>
<name>A0A1H8FBD8_9EURY</name>
<dbReference type="SMART" id="SM00065">
    <property type="entry name" value="GAF"/>
    <property type="match status" value="2"/>
</dbReference>
<dbReference type="OrthoDB" id="234125at2157"/>
<evidence type="ECO:0000259" key="6">
    <source>
        <dbReference type="PROSITE" id="PS50113"/>
    </source>
</evidence>
<feature type="domain" description="PAC" evidence="6">
    <location>
        <begin position="737"/>
        <end position="789"/>
    </location>
</feature>
<evidence type="ECO:0000313" key="8">
    <source>
        <dbReference type="Proteomes" id="UP000198775"/>
    </source>
</evidence>
<dbReference type="SUPFAM" id="SSF55781">
    <property type="entry name" value="GAF domain-like"/>
    <property type="match status" value="2"/>
</dbReference>
<keyword evidence="8" id="KW-1185">Reference proteome</keyword>
<dbReference type="PROSITE" id="PS50112">
    <property type="entry name" value="PAS"/>
    <property type="match status" value="5"/>
</dbReference>
<dbReference type="Pfam" id="PF13185">
    <property type="entry name" value="GAF_2"/>
    <property type="match status" value="2"/>
</dbReference>
<dbReference type="SMART" id="SM00086">
    <property type="entry name" value="PAC"/>
    <property type="match status" value="5"/>
</dbReference>
<feature type="domain" description="PAS" evidence="5">
    <location>
        <begin position="384"/>
        <end position="454"/>
    </location>
</feature>
<dbReference type="SUPFAM" id="SSF55785">
    <property type="entry name" value="PYP-like sensor domain (PAS domain)"/>
    <property type="match status" value="5"/>
</dbReference>
<dbReference type="RefSeq" id="WP_092657578.1">
    <property type="nucleotide sequence ID" value="NZ_FOCX01000002.1"/>
</dbReference>
<dbReference type="Pfam" id="PF13426">
    <property type="entry name" value="PAS_9"/>
    <property type="match status" value="1"/>
</dbReference>
<dbReference type="NCBIfam" id="TIGR00229">
    <property type="entry name" value="sensory_box"/>
    <property type="match status" value="5"/>
</dbReference>
<feature type="domain" description="PAS" evidence="5">
    <location>
        <begin position="264"/>
        <end position="317"/>
    </location>
</feature>
<dbReference type="InterPro" id="IPR031803">
    <property type="entry name" value="BAT_GAF/HTH-assoc"/>
</dbReference>
<sequence>MSRALGQQGDWWVDPDSRSEWPDPEDASQTILDTLTDLYYVFDRSGRLVDWNEKFEAVLGYSEETLAEVDPLTLVTARDRERMVDALDRVAAGEEVTAELHLETADGREIPHEVTAAPLYEDDEVWGLAGTARDVSDRRERERNLSRYKSLLETVGDGVYVLDEDLRVAKVNDAMTDLSGYDREEILGMHFSAFMDAETVDRSRRLARAMQETDRTVETIEYDLVRKDGSSIPVEGRFSLISDEGYATIGLVRDITARKERERDLRRYKSLLDTIGDGVYVADDDRYVRKVNDAMAEMVDADREAVLGRHVSEFTDPGTAERGLGMSEALKRGEESVTTMEFDLHCEDGTRLPVEGRFGLVDDEEYSTIGLIRDITERKERERELERYETILETVGDGVYVMGDDLRVKEANDTLADLFGYEIETMMGEHLTEFVTEETAQQGIRRRQEVVERDEKTVATIRGTAIDADGESFPIEVRFMPLEGDLATLGLVRDVSDRRERAKLLEQLHCGTRELMAAETHHEVAETAAEVSQQHFAFATTGVRMVTDDGRLEPVAVATDDERLDEMPPTYAVGEGFVGDAYERGESMIVDDMRDLDTDFDYGPARSALLLPIEGYGMLSIASTEPSAFDERHRELGRLFAADVESAFRRADREEQLRERTEELQRYATLVETMSDGVYMTDENHDVRMVNGAAEAKLGFDPASFEGLDARWFGADDVVEKAREQREAMLDGEQSVGTVEGTLRTAAGEEVPVENRFSLLPSDDGEFAGTVGVVRDITERKESERRLRNQRDELETLNRINELVQETIGALAAAATAEEIEETVCDRLGGSSLYRFAFTGVGRPGTEFVEPDAWAGEGAAYLDAVEIPADPDHERAALAAETLDTGEVTVVHDVESDPLFEPFRDPALEHGFRSVAAIPFTHRTVTHGVLVVYADRPGAFSDREIKAFEVLGEMVGFAISATQNRQLIESDVPIEMTLELDEPDTFFGTVSTNLDCACRLLGSAKASSGAPLHYVAVTAPPEDVHALAEEPGMPVPDSLRLVTENDDHAVFEARVEPSITSVLFESGVEPLAIEAEAGEVVVEAAAPRGFDLRALTERLDERFGGVTLAAKREGDGWPDAADDPCAGVDDKLTDRQRAALSAAYFAGYFDWPRASTAEAVADSLDIASPTFHQHLRHALGKLLSAYFDDGRT</sequence>
<dbReference type="SMART" id="SM00091">
    <property type="entry name" value="PAS"/>
    <property type="match status" value="5"/>
</dbReference>
<dbReference type="AlphaFoldDB" id="A0A1H8FBD8"/>
<protein>
    <submittedName>
        <fullName evidence="7">PAS domain S-box-containing protein</fullName>
    </submittedName>
</protein>
<dbReference type="InterPro" id="IPR003018">
    <property type="entry name" value="GAF"/>
</dbReference>
<dbReference type="Pfam" id="PF04967">
    <property type="entry name" value="HTH_10"/>
    <property type="match status" value="1"/>
</dbReference>
<feature type="domain" description="PAC" evidence="6">
    <location>
        <begin position="96"/>
        <end position="147"/>
    </location>
</feature>
<gene>
    <name evidence="7" type="ORF">SAMN05216388_1002243</name>
</gene>
<evidence type="ECO:0000259" key="5">
    <source>
        <dbReference type="PROSITE" id="PS50112"/>
    </source>
</evidence>
<feature type="domain" description="PAS" evidence="5">
    <location>
        <begin position="663"/>
        <end position="707"/>
    </location>
</feature>
<dbReference type="InterPro" id="IPR052155">
    <property type="entry name" value="Biofilm_reg_signaling"/>
</dbReference>
<dbReference type="Proteomes" id="UP000198775">
    <property type="component" value="Unassembled WGS sequence"/>
</dbReference>
<dbReference type="InterPro" id="IPR035965">
    <property type="entry name" value="PAS-like_dom_sf"/>
</dbReference>
<dbReference type="Gene3D" id="3.30.450.20">
    <property type="entry name" value="PAS domain"/>
    <property type="match status" value="5"/>
</dbReference>
<feature type="coiled-coil region" evidence="3">
    <location>
        <begin position="780"/>
        <end position="807"/>
    </location>
</feature>
<evidence type="ECO:0000256" key="3">
    <source>
        <dbReference type="SAM" id="Coils"/>
    </source>
</evidence>
<evidence type="ECO:0000256" key="1">
    <source>
        <dbReference type="ARBA" id="ARBA00023015"/>
    </source>
</evidence>
<keyword evidence="2" id="KW-0804">Transcription</keyword>
<dbReference type="InterPro" id="IPR029016">
    <property type="entry name" value="GAF-like_dom_sf"/>
</dbReference>
<keyword evidence="1" id="KW-0805">Transcription regulation</keyword>
<dbReference type="Gene3D" id="3.30.450.40">
    <property type="match status" value="2"/>
</dbReference>
<dbReference type="Pfam" id="PF08448">
    <property type="entry name" value="PAS_4"/>
    <property type="match status" value="4"/>
</dbReference>
<feature type="domain" description="PAC" evidence="6">
    <location>
        <begin position="338"/>
        <end position="387"/>
    </location>
</feature>
<dbReference type="PANTHER" id="PTHR44757">
    <property type="entry name" value="DIGUANYLATE CYCLASE DGCP"/>
    <property type="match status" value="1"/>
</dbReference>
<organism evidence="7 8">
    <name type="scientific">Halorientalis persicus</name>
    <dbReference type="NCBI Taxonomy" id="1367881"/>
    <lineage>
        <taxon>Archaea</taxon>
        <taxon>Methanobacteriati</taxon>
        <taxon>Methanobacteriota</taxon>
        <taxon>Stenosarchaea group</taxon>
        <taxon>Halobacteria</taxon>
        <taxon>Halobacteriales</taxon>
        <taxon>Haloarculaceae</taxon>
        <taxon>Halorientalis</taxon>
    </lineage>
</organism>
<proteinExistence type="predicted"/>
<keyword evidence="3" id="KW-0175">Coiled coil</keyword>